<feature type="non-terminal residue" evidence="2">
    <location>
        <position position="102"/>
    </location>
</feature>
<evidence type="ECO:0000256" key="1">
    <source>
        <dbReference type="ARBA" id="ARBA00023002"/>
    </source>
</evidence>
<protein>
    <submittedName>
        <fullName evidence="2">Uncharacterized protein</fullName>
    </submittedName>
</protein>
<name>A0A382U8V4_9ZZZZ</name>
<dbReference type="Gene3D" id="3.10.20.440">
    <property type="entry name" value="2Fe-2S iron-sulphur cluster binding domain, sarcosine oxidase, alpha subunit, N-terminal domain"/>
    <property type="match status" value="1"/>
</dbReference>
<dbReference type="GO" id="GO:0016491">
    <property type="term" value="F:oxidoreductase activity"/>
    <property type="evidence" value="ECO:0007669"/>
    <property type="project" value="UniProtKB-KW"/>
</dbReference>
<organism evidence="2">
    <name type="scientific">marine metagenome</name>
    <dbReference type="NCBI Taxonomy" id="408172"/>
    <lineage>
        <taxon>unclassified sequences</taxon>
        <taxon>metagenomes</taxon>
        <taxon>ecological metagenomes</taxon>
    </lineage>
</organism>
<dbReference type="Pfam" id="PF13510">
    <property type="entry name" value="Fer2_4"/>
    <property type="match status" value="1"/>
</dbReference>
<dbReference type="AlphaFoldDB" id="A0A382U8V4"/>
<keyword evidence="1" id="KW-0560">Oxidoreductase</keyword>
<dbReference type="InterPro" id="IPR042204">
    <property type="entry name" value="2Fe-2S-bd_N"/>
</dbReference>
<evidence type="ECO:0000313" key="2">
    <source>
        <dbReference type="EMBL" id="SVD30128.1"/>
    </source>
</evidence>
<proteinExistence type="predicted"/>
<dbReference type="EMBL" id="UINC01142037">
    <property type="protein sequence ID" value="SVD30128.1"/>
    <property type="molecule type" value="Genomic_DNA"/>
</dbReference>
<sequence length="102" mass="11221">MSQKFRLDKAGYINRNKKISFKFNGKKYFGYEGDTLASALLANGVHLVGRSFKYHRPRGFIGAGVDEPNAHVQLYNGAKTEPNAVATTVELVEGLVAKSQNC</sequence>
<gene>
    <name evidence="2" type="ORF">METZ01_LOCUS382982</name>
</gene>
<accession>A0A382U8V4</accession>
<reference evidence="2" key="1">
    <citation type="submission" date="2018-05" db="EMBL/GenBank/DDBJ databases">
        <authorList>
            <person name="Lanie J.A."/>
            <person name="Ng W.-L."/>
            <person name="Kazmierczak K.M."/>
            <person name="Andrzejewski T.M."/>
            <person name="Davidsen T.M."/>
            <person name="Wayne K.J."/>
            <person name="Tettelin H."/>
            <person name="Glass J.I."/>
            <person name="Rusch D."/>
            <person name="Podicherti R."/>
            <person name="Tsui H.-C.T."/>
            <person name="Winkler M.E."/>
        </authorList>
    </citation>
    <scope>NUCLEOTIDE SEQUENCE</scope>
</reference>